<keyword evidence="2" id="KW-0498">Mitosis</keyword>
<dbReference type="GO" id="GO:0005680">
    <property type="term" value="C:anaphase-promoting complex"/>
    <property type="evidence" value="ECO:0007669"/>
    <property type="project" value="InterPro"/>
</dbReference>
<proteinExistence type="predicted"/>
<protein>
    <submittedName>
        <fullName evidence="5">Anaphase-promoting complex subunit 1</fullName>
    </submittedName>
</protein>
<dbReference type="GO" id="GO:0060090">
    <property type="term" value="F:molecular adaptor activity"/>
    <property type="evidence" value="ECO:0007669"/>
    <property type="project" value="TreeGrafter"/>
</dbReference>
<evidence type="ECO:0000256" key="2">
    <source>
        <dbReference type="ARBA" id="ARBA00022776"/>
    </source>
</evidence>
<dbReference type="InterPro" id="IPR049255">
    <property type="entry name" value="Apc1_N"/>
</dbReference>
<dbReference type="InterPro" id="IPR024990">
    <property type="entry name" value="Apc1"/>
</dbReference>
<dbReference type="GO" id="GO:0031145">
    <property type="term" value="P:anaphase-promoting complex-dependent catabolic process"/>
    <property type="evidence" value="ECO:0007669"/>
    <property type="project" value="TreeGrafter"/>
</dbReference>
<dbReference type="PANTHER" id="PTHR12827">
    <property type="entry name" value="MEIOTIC CHECKPOINT REGULATOR TSG24 FAMILY MEMBER"/>
    <property type="match status" value="1"/>
</dbReference>
<dbReference type="AlphaFoldDB" id="A0A5K3G299"/>
<dbReference type="WBParaSite" id="MCU_013118-RB">
    <property type="protein sequence ID" value="MCU_013118-RB"/>
    <property type="gene ID" value="MCU_013118"/>
</dbReference>
<evidence type="ECO:0000256" key="1">
    <source>
        <dbReference type="ARBA" id="ARBA00022618"/>
    </source>
</evidence>
<organism evidence="5">
    <name type="scientific">Mesocestoides corti</name>
    <name type="common">Flatworm</name>
    <dbReference type="NCBI Taxonomy" id="53468"/>
    <lineage>
        <taxon>Eukaryota</taxon>
        <taxon>Metazoa</taxon>
        <taxon>Spiralia</taxon>
        <taxon>Lophotrochozoa</taxon>
        <taxon>Platyhelminthes</taxon>
        <taxon>Cestoda</taxon>
        <taxon>Eucestoda</taxon>
        <taxon>Cyclophyllidea</taxon>
        <taxon>Mesocestoididae</taxon>
        <taxon>Mesocestoides</taxon>
    </lineage>
</organism>
<dbReference type="GO" id="GO:0070979">
    <property type="term" value="P:protein K11-linked ubiquitination"/>
    <property type="evidence" value="ECO:0007669"/>
    <property type="project" value="TreeGrafter"/>
</dbReference>
<evidence type="ECO:0000256" key="3">
    <source>
        <dbReference type="ARBA" id="ARBA00023306"/>
    </source>
</evidence>
<name>A0A5K3G299_MESCO</name>
<dbReference type="Pfam" id="PF12859">
    <property type="entry name" value="ANAPC1"/>
    <property type="match status" value="1"/>
</dbReference>
<dbReference type="PANTHER" id="PTHR12827:SF3">
    <property type="entry name" value="ANAPHASE-PROMOTING COMPLEX SUBUNIT 1"/>
    <property type="match status" value="1"/>
</dbReference>
<keyword evidence="1" id="KW-0132">Cell division</keyword>
<dbReference type="GO" id="GO:0051301">
    <property type="term" value="P:cell division"/>
    <property type="evidence" value="ECO:0007669"/>
    <property type="project" value="UniProtKB-KW"/>
</dbReference>
<evidence type="ECO:0000259" key="4">
    <source>
        <dbReference type="Pfam" id="PF12859"/>
    </source>
</evidence>
<accession>A0A5K3G299</accession>
<keyword evidence="3" id="KW-0131">Cell cycle</keyword>
<reference evidence="5" key="1">
    <citation type="submission" date="2019-11" db="UniProtKB">
        <authorList>
            <consortium name="WormBaseParasite"/>
        </authorList>
    </citation>
    <scope>IDENTIFICATION</scope>
</reference>
<sequence>MHVVWSKISNESVRFPLLTLTMDTPVVGAHWTSFYLPENHVDEFEAVPDRAPEGRTQSGVSVFESQRCTFIENTGTSYVSRLPFHVEVAWPLKTGVLLERRLLSSEKCAARQNQYQSAMSCSMLNSPFLSNETNRETPALFTVFLMSHPLDEMTPVLLKIPGEFVCVTAFICLGASGTSPRMCFANDANQKIVGVVENLGLVVTVNKLSGLHSVWRIEKAQVEDYAHLYLIDEDGRITVAPEALTVVDEQSLTAPLDLGPAVLSTPIDTKGAASSASRQATPLQHRFQHLSLVSSPFLSPFRASLQKLKYGTTSSLQPHTSIINDSASDDSVENLTGPGISPQPVDLDEHIRRLSAVSFVPPPRSMDDTHHPVSQQNSVFAMETVQSFRRNRRNSKSSGLFTKPRSRQNSLTLGCSTIPGVFATSSHPECLSHIGELQALQLGLDEPLLPKVCLTLLWREQAHEPDDVDQATETPRPRIAG</sequence>
<evidence type="ECO:0000313" key="5">
    <source>
        <dbReference type="WBParaSite" id="MCU_013118-RB"/>
    </source>
</evidence>
<feature type="domain" description="Anaphase-promoting complex subunit 1 N-terminal" evidence="4">
    <location>
        <begin position="73"/>
        <end position="222"/>
    </location>
</feature>
<dbReference type="GO" id="GO:0007091">
    <property type="term" value="P:metaphase/anaphase transition of mitotic cell cycle"/>
    <property type="evidence" value="ECO:0007669"/>
    <property type="project" value="TreeGrafter"/>
</dbReference>